<comment type="caution">
    <text evidence="1">The sequence shown here is derived from an EMBL/GenBank/DDBJ whole genome shotgun (WGS) entry which is preliminary data.</text>
</comment>
<evidence type="ECO:0000313" key="2">
    <source>
        <dbReference type="Proteomes" id="UP001172386"/>
    </source>
</evidence>
<gene>
    <name evidence="1" type="ORF">H2198_006138</name>
</gene>
<keyword evidence="2" id="KW-1185">Reference proteome</keyword>
<sequence length="127" mass="13702">MEGLIMDKTSPKILAVSWGKIEVDGLSTGKDFKLFPGGGRAWDWGETGTRHKPGIQPADVEELISQGATTVVLSQGMDMKLQVGQATLTFLKERGITTHVAETRQAVTIYNKLAEDTPVGGLFHSTC</sequence>
<organism evidence="1 2">
    <name type="scientific">Neophaeococcomyces mojaviensis</name>
    <dbReference type="NCBI Taxonomy" id="3383035"/>
    <lineage>
        <taxon>Eukaryota</taxon>
        <taxon>Fungi</taxon>
        <taxon>Dikarya</taxon>
        <taxon>Ascomycota</taxon>
        <taxon>Pezizomycotina</taxon>
        <taxon>Eurotiomycetes</taxon>
        <taxon>Chaetothyriomycetidae</taxon>
        <taxon>Chaetothyriales</taxon>
        <taxon>Chaetothyriales incertae sedis</taxon>
        <taxon>Neophaeococcomyces</taxon>
    </lineage>
</organism>
<name>A0ACC3A3V2_9EURO</name>
<protein>
    <submittedName>
        <fullName evidence="1">Uncharacterized protein</fullName>
    </submittedName>
</protein>
<accession>A0ACC3A3V2</accession>
<reference evidence="1" key="1">
    <citation type="submission" date="2022-10" db="EMBL/GenBank/DDBJ databases">
        <title>Culturing micro-colonial fungi from biological soil crusts in the Mojave desert and describing Neophaeococcomyces mojavensis, and introducing the new genera and species Taxawa tesnikishii.</title>
        <authorList>
            <person name="Kurbessoian T."/>
            <person name="Stajich J.E."/>
        </authorList>
    </citation>
    <scope>NUCLEOTIDE SEQUENCE</scope>
    <source>
        <strain evidence="1">JES_112</strain>
    </source>
</reference>
<dbReference type="Proteomes" id="UP001172386">
    <property type="component" value="Unassembled WGS sequence"/>
</dbReference>
<dbReference type="EMBL" id="JAPDRQ010000110">
    <property type="protein sequence ID" value="KAJ9654865.1"/>
    <property type="molecule type" value="Genomic_DNA"/>
</dbReference>
<proteinExistence type="predicted"/>
<evidence type="ECO:0000313" key="1">
    <source>
        <dbReference type="EMBL" id="KAJ9654865.1"/>
    </source>
</evidence>